<reference evidence="1 2" key="1">
    <citation type="submission" date="2013-08" db="EMBL/GenBank/DDBJ databases">
        <authorList>
            <person name="Weinstock G."/>
            <person name="Sodergren E."/>
            <person name="Wylie T."/>
            <person name="Fulton L."/>
            <person name="Fulton R."/>
            <person name="Fronick C."/>
            <person name="O'Laughlin M."/>
            <person name="Godfrey J."/>
            <person name="Miner T."/>
            <person name="Herter B."/>
            <person name="Appelbaum E."/>
            <person name="Cordes M."/>
            <person name="Lek S."/>
            <person name="Wollam A."/>
            <person name="Pepin K.H."/>
            <person name="Palsikar V.B."/>
            <person name="Mitreva M."/>
            <person name="Wilson R.K."/>
        </authorList>
    </citation>
    <scope>NUCLEOTIDE SEQUENCE [LARGE SCALE GENOMIC DNA]</scope>
    <source>
        <strain evidence="1 2">F0184</strain>
    </source>
</reference>
<comment type="caution">
    <text evidence="1">The sequence shown here is derived from an EMBL/GenBank/DDBJ whole genome shotgun (WGS) entry which is preliminary data.</text>
</comment>
<accession>U7V5Y6</accession>
<name>U7V5Y6_9MICC</name>
<protein>
    <submittedName>
        <fullName evidence="1">Uncharacterized protein</fullName>
    </submittedName>
</protein>
<organism evidence="1 2">
    <name type="scientific">Rothia aeria F0184</name>
    <dbReference type="NCBI Taxonomy" id="888019"/>
    <lineage>
        <taxon>Bacteria</taxon>
        <taxon>Bacillati</taxon>
        <taxon>Actinomycetota</taxon>
        <taxon>Actinomycetes</taxon>
        <taxon>Micrococcales</taxon>
        <taxon>Micrococcaceae</taxon>
        <taxon>Rothia</taxon>
    </lineage>
</organism>
<gene>
    <name evidence="1" type="ORF">HMPREF0742_00533</name>
</gene>
<evidence type="ECO:0000313" key="2">
    <source>
        <dbReference type="Proteomes" id="UP000017174"/>
    </source>
</evidence>
<dbReference type="AlphaFoldDB" id="U7V5Y6"/>
<dbReference type="EMBL" id="AXZG01000015">
    <property type="protein sequence ID" value="ERT67122.1"/>
    <property type="molecule type" value="Genomic_DNA"/>
</dbReference>
<sequence>MRYMGPPGFYLVEHHFTRRGVNPLYERCARYPVRPVKRWACSAAVRAKGLVELPEIT</sequence>
<dbReference type="HOGENOM" id="CLU_2993939_0_0_11"/>
<evidence type="ECO:0000313" key="1">
    <source>
        <dbReference type="EMBL" id="ERT67122.1"/>
    </source>
</evidence>
<proteinExistence type="predicted"/>
<dbReference type="Proteomes" id="UP000017174">
    <property type="component" value="Unassembled WGS sequence"/>
</dbReference>